<protein>
    <recommendedName>
        <fullName evidence="2">Phytanoyl-CoA dioxygenase family protein</fullName>
    </recommendedName>
</protein>
<accession>A0A381T8F8</accession>
<organism evidence="1">
    <name type="scientific">marine metagenome</name>
    <dbReference type="NCBI Taxonomy" id="408172"/>
    <lineage>
        <taxon>unclassified sequences</taxon>
        <taxon>metagenomes</taxon>
        <taxon>ecological metagenomes</taxon>
    </lineage>
</organism>
<dbReference type="EMBL" id="UINC01003999">
    <property type="protein sequence ID" value="SVA10977.1"/>
    <property type="molecule type" value="Genomic_DNA"/>
</dbReference>
<reference evidence="1" key="1">
    <citation type="submission" date="2018-05" db="EMBL/GenBank/DDBJ databases">
        <authorList>
            <person name="Lanie J.A."/>
            <person name="Ng W.-L."/>
            <person name="Kazmierczak K.M."/>
            <person name="Andrzejewski T.M."/>
            <person name="Davidsen T.M."/>
            <person name="Wayne K.J."/>
            <person name="Tettelin H."/>
            <person name="Glass J.I."/>
            <person name="Rusch D."/>
            <person name="Podicherti R."/>
            <person name="Tsui H.-C.T."/>
            <person name="Winkler M.E."/>
        </authorList>
    </citation>
    <scope>NUCLEOTIDE SEQUENCE</scope>
</reference>
<dbReference type="SUPFAM" id="SSF51197">
    <property type="entry name" value="Clavaminate synthase-like"/>
    <property type="match status" value="1"/>
</dbReference>
<name>A0A381T8F8_9ZZZZ</name>
<gene>
    <name evidence="1" type="ORF">METZ01_LOCUS63831</name>
</gene>
<evidence type="ECO:0000313" key="1">
    <source>
        <dbReference type="EMBL" id="SVA10977.1"/>
    </source>
</evidence>
<evidence type="ECO:0008006" key="2">
    <source>
        <dbReference type="Google" id="ProtNLM"/>
    </source>
</evidence>
<dbReference type="Gene3D" id="2.60.120.620">
    <property type="entry name" value="q2cbj1_9rhob like domain"/>
    <property type="match status" value="1"/>
</dbReference>
<sequence length="369" mass="42107">MKEFEHKLSLEQKRDLYRDGFLVLKKVIPEELVEASLDRIKRAKKGENLGGEKEMIDLVNASPLTPILHEAMGYFDPPVHCQVGVIKQTLPGEHFNSLGYKDKDMPYYGAQIHMDGSQTINGPQEVQEGTEEEIYYRYIASGPKGDLGRSPDVMGHNMVPLFQDPEMTLALGSFTAFVFVCLNDQTEEGRGQTSLLKGAHHEMEKFFRWQYETNGHLGPEGPGWPRINYESANRCGLFYMPDSVQQKFVDETSESTPDGKKWARPTQIKMDKGDACIAMYHVPHSGSRNENGSEARKNIIFRLRNKKRQPDKMVNGVSDHPDRGQMGEWLEYEEGNDPWERSKHAMCNMWEEWEGMQGVVAEEKAKTSE</sequence>
<proteinExistence type="predicted"/>
<dbReference type="AlphaFoldDB" id="A0A381T8F8"/>